<dbReference type="Pfam" id="PF13276">
    <property type="entry name" value="HTH_21"/>
    <property type="match status" value="1"/>
</dbReference>
<dbReference type="EMBL" id="JACEOR010000317">
    <property type="protein sequence ID" value="MBA4505249.1"/>
    <property type="molecule type" value="Genomic_DNA"/>
</dbReference>
<dbReference type="RefSeq" id="WP_181729840.1">
    <property type="nucleotide sequence ID" value="NZ_JACEOR010000317.1"/>
</dbReference>
<evidence type="ECO:0000313" key="2">
    <source>
        <dbReference type="EMBL" id="MBA4505249.1"/>
    </source>
</evidence>
<proteinExistence type="predicted"/>
<dbReference type="Proteomes" id="UP000580709">
    <property type="component" value="Unassembled WGS sequence"/>
</dbReference>
<feature type="domain" description="HTH-like" evidence="1">
    <location>
        <begin position="47"/>
        <end position="103"/>
    </location>
</feature>
<evidence type="ECO:0000259" key="1">
    <source>
        <dbReference type="Pfam" id="PF13276"/>
    </source>
</evidence>
<gene>
    <name evidence="2" type="ORF">H0H28_07945</name>
</gene>
<dbReference type="InterPro" id="IPR050900">
    <property type="entry name" value="Transposase_IS3/IS150/IS904"/>
</dbReference>
<dbReference type="PANTHER" id="PTHR46889">
    <property type="entry name" value="TRANSPOSASE INSF FOR INSERTION SEQUENCE IS3B-RELATED"/>
    <property type="match status" value="1"/>
</dbReference>
<dbReference type="AlphaFoldDB" id="A0A838WTP3"/>
<accession>A0A838WTP3</accession>
<dbReference type="PANTHER" id="PTHR46889:SF4">
    <property type="entry name" value="TRANSPOSASE INSO FOR INSERTION SEQUENCE ELEMENT IS911B-RELATED"/>
    <property type="match status" value="1"/>
</dbReference>
<feature type="non-terminal residue" evidence="2">
    <location>
        <position position="156"/>
    </location>
</feature>
<reference evidence="2 3" key="1">
    <citation type="submission" date="2020-07" db="EMBL/GenBank/DDBJ databases">
        <authorList>
            <person name="Khare M."/>
        </authorList>
    </citation>
    <scope>NUCLEOTIDE SEQUENCE [LARGE SCALE GENOMIC DNA]</scope>
    <source>
        <strain evidence="2 3">P8776</strain>
    </source>
</reference>
<keyword evidence="3" id="KW-1185">Reference proteome</keyword>
<protein>
    <submittedName>
        <fullName evidence="2">IS3 family transposase</fullName>
    </submittedName>
</protein>
<comment type="caution">
    <text evidence="2">The sequence shown here is derived from an EMBL/GenBank/DDBJ whole genome shotgun (WGS) entry which is preliminary data.</text>
</comment>
<dbReference type="InterPro" id="IPR025948">
    <property type="entry name" value="HTH-like_dom"/>
</dbReference>
<evidence type="ECO:0000313" key="3">
    <source>
        <dbReference type="Proteomes" id="UP000580709"/>
    </source>
</evidence>
<organism evidence="2 3">
    <name type="scientific">Corynebacterium sanguinis</name>
    <dbReference type="NCBI Taxonomy" id="2594913"/>
    <lineage>
        <taxon>Bacteria</taxon>
        <taxon>Bacillati</taxon>
        <taxon>Actinomycetota</taxon>
        <taxon>Actinomycetes</taxon>
        <taxon>Mycobacteriales</taxon>
        <taxon>Corynebacteriaceae</taxon>
        <taxon>Corynebacterium</taxon>
    </lineage>
</organism>
<name>A0A838WTP3_9CORY</name>
<sequence length="156" mass="18358">MEFIRTYRHRFGVESICETLTAHGIAIAPSTFYDHQARGFGPSDAELDEAYAAHRIYRLWEANRKVYGRRKLWKSAIRDGMTVGRDQVERLMKITGIKGVSRGMHRKKTTVATPAHRRHPDLINRRWAYPSHPDQWWIADFTYVWTREGFCYVAFI</sequence>